<proteinExistence type="predicted"/>
<evidence type="ECO:0000313" key="2">
    <source>
        <dbReference type="Proteomes" id="UP000609651"/>
    </source>
</evidence>
<keyword evidence="2" id="KW-1185">Reference proteome</keyword>
<gene>
    <name evidence="1" type="ORF">LzC2_31610</name>
</gene>
<dbReference type="RefSeq" id="WP_171188722.1">
    <property type="nucleotide sequence ID" value="NZ_WTPX01000118.1"/>
</dbReference>
<comment type="caution">
    <text evidence="1">The sequence shown here is derived from an EMBL/GenBank/DDBJ whole genome shotgun (WGS) entry which is preliminary data.</text>
</comment>
<evidence type="ECO:0000313" key="1">
    <source>
        <dbReference type="EMBL" id="NNJ27064.1"/>
    </source>
</evidence>
<organism evidence="1 2">
    <name type="scientific">Alienimonas chondri</name>
    <dbReference type="NCBI Taxonomy" id="2681879"/>
    <lineage>
        <taxon>Bacteria</taxon>
        <taxon>Pseudomonadati</taxon>
        <taxon>Planctomycetota</taxon>
        <taxon>Planctomycetia</taxon>
        <taxon>Planctomycetales</taxon>
        <taxon>Planctomycetaceae</taxon>
        <taxon>Alienimonas</taxon>
    </lineage>
</organism>
<dbReference type="Proteomes" id="UP000609651">
    <property type="component" value="Unassembled WGS sequence"/>
</dbReference>
<accession>A0ABX1VGZ1</accession>
<reference evidence="1 2" key="1">
    <citation type="journal article" date="2020" name="Syst. Appl. Microbiol.">
        <title>Alienimonas chondri sp. nov., a novel planctomycete isolated from the biofilm of the red alga Chondrus crispus.</title>
        <authorList>
            <person name="Vitorino I."/>
            <person name="Albuquerque L."/>
            <person name="Wiegand S."/>
            <person name="Kallscheuer N."/>
            <person name="da Costa M.S."/>
            <person name="Lobo-da-Cunha A."/>
            <person name="Jogler C."/>
            <person name="Lage O.M."/>
        </authorList>
    </citation>
    <scope>NUCLEOTIDE SEQUENCE [LARGE SCALE GENOMIC DNA]</scope>
    <source>
        <strain evidence="1 2">LzC2</strain>
    </source>
</reference>
<sequence>MDASFFTDTVSRLRNAKPFKPFTIRLNDGSHFEVDNPDVIAAMEGLAYGFGPGRVVVWFDHSSVARIDEDIASGSAPSSSRV</sequence>
<protein>
    <submittedName>
        <fullName evidence="1">Uncharacterized protein</fullName>
    </submittedName>
</protein>
<name>A0ABX1VGZ1_9PLAN</name>
<dbReference type="EMBL" id="WTPX01000118">
    <property type="protein sequence ID" value="NNJ27064.1"/>
    <property type="molecule type" value="Genomic_DNA"/>
</dbReference>